<feature type="region of interest" description="Disordered" evidence="1">
    <location>
        <begin position="269"/>
        <end position="509"/>
    </location>
</feature>
<evidence type="ECO:0000256" key="1">
    <source>
        <dbReference type="SAM" id="MobiDB-lite"/>
    </source>
</evidence>
<dbReference type="InterPro" id="IPR009060">
    <property type="entry name" value="UBA-like_sf"/>
</dbReference>
<dbReference type="InterPro" id="IPR015940">
    <property type="entry name" value="UBA"/>
</dbReference>
<feature type="compositionally biased region" description="Basic residues" evidence="1">
    <location>
        <begin position="896"/>
        <end position="905"/>
    </location>
</feature>
<feature type="compositionally biased region" description="Basic and acidic residues" evidence="1">
    <location>
        <begin position="768"/>
        <end position="779"/>
    </location>
</feature>
<feature type="compositionally biased region" description="Polar residues" evidence="1">
    <location>
        <begin position="958"/>
        <end position="973"/>
    </location>
</feature>
<feature type="compositionally biased region" description="Basic and acidic residues" evidence="1">
    <location>
        <begin position="485"/>
        <end position="496"/>
    </location>
</feature>
<feature type="domain" description="UBA" evidence="2">
    <location>
        <begin position="568"/>
        <end position="609"/>
    </location>
</feature>
<evidence type="ECO:0000313" key="3">
    <source>
        <dbReference type="EMBL" id="KAF2093112.1"/>
    </source>
</evidence>
<sequence length="1067" mass="116311">MRNEVQDSDDDEDLSSPIHAPLNAKNPDDNVEVEDALNASLNGTSSTELLRRGIQEAKDALFASNSASKRPRGSQDDAMASANSSTAQRAKRRKTTADVEVAPTLSAKKLERRKTVKTYGQTKSSGQPRSEAGSSAFEALKGPDDNTSTSQSSTRHESEYISAHEAIEQALAPLESEYTSAQEMIGQAPGDQGEGWNLPPTMLQEFAEHSPGMFPSDVQQSSTVPEDTMVQRQLLDDALYMTIVNGAGNIPSARPASTASSSLHLSQFLTTQSAKSPSVAKSDPSKSPEKHSEGLSSDIISKGLPDSVPGKMGPPPLNNGTPQRRGLRSATPKVSPAQQSESPAHNMRSTTPQGSPPTRSSGRLRRTKTCSDVKPFPSQIPAPLLEEAQSSSRQMDPLTEVDDLLVRSSRKRAISNIEKDEAQANVDSERAALMSESNELPVQPISRGAAKNPESDNAITIGSKRAPSEVEDNGLPAAPSRKRGRPESLKKSKDKLPVAGSDELNSDDIAAIGLPKEQYKPRLSRRRSEQVTSLDDIDYSKVPERAARARAKRRKTVDPAAMGEVSTESPNKAKVDMVSSMGFTPARAKKALQESNGSMEAAVESLITGPKTRSKDEASKLTVDLQDESEIAVKSPEEQLQQTEKREQSFGSGRGKRVLECVEIPSKLALSAVEEAGVPAETTLNPGPGESLQPIKKRRSQPKKVEQKEVVLEEPITDDTAQAPPKIDEDELPTTKNAIPADVDEPDDSPPKKRGRRQPRSIQTSETKQLEVHRDKADALPDIDSNNDGSAPKASASRDALAEVDANTKISEATPVQDQELKSDPPPATPEQVHKNATPVTPTSRPRDAAPNGTSSESANARNSAQHSPISKGKVPYRETSETHDEEPESDPDARRPHRRNRSQRKSQERKLSSLIQAPSEQRNKKRKRQTEIPTEESEIVTEEHKKARVESHRPRSGSPSAEHSKSQSQPRKSQWEDTENLKEKIEKRKEEREETLKRLTRNGPKGLLQRKWPPGESHIDKYYGRSWSCSMCFADDTGMEFVDSVGLPVSYWFMAMMSGVAGGDPT</sequence>
<feature type="compositionally biased region" description="Basic and acidic residues" evidence="1">
    <location>
        <begin position="942"/>
        <end position="954"/>
    </location>
</feature>
<feature type="compositionally biased region" description="Polar residues" evidence="1">
    <location>
        <begin position="118"/>
        <end position="128"/>
    </location>
</feature>
<name>A0A9P4I4P8_9PEZI</name>
<feature type="compositionally biased region" description="Acidic residues" evidence="1">
    <location>
        <begin position="1"/>
        <end position="14"/>
    </location>
</feature>
<feature type="compositionally biased region" description="Basic and acidic residues" evidence="1">
    <location>
        <begin position="974"/>
        <end position="998"/>
    </location>
</feature>
<evidence type="ECO:0000313" key="4">
    <source>
        <dbReference type="Proteomes" id="UP000799772"/>
    </source>
</evidence>
<feature type="region of interest" description="Disordered" evidence="1">
    <location>
        <begin position="62"/>
        <end position="159"/>
    </location>
</feature>
<keyword evidence="4" id="KW-1185">Reference proteome</keyword>
<proteinExistence type="predicted"/>
<feature type="compositionally biased region" description="Basic and acidic residues" evidence="1">
    <location>
        <begin position="417"/>
        <end position="430"/>
    </location>
</feature>
<feature type="region of interest" description="Disordered" evidence="1">
    <location>
        <begin position="676"/>
        <end position="1013"/>
    </location>
</feature>
<evidence type="ECO:0000259" key="2">
    <source>
        <dbReference type="PROSITE" id="PS50030"/>
    </source>
</evidence>
<feature type="compositionally biased region" description="Polar residues" evidence="1">
    <location>
        <begin position="336"/>
        <end position="361"/>
    </location>
</feature>
<reference evidence="3" key="1">
    <citation type="journal article" date="2020" name="Stud. Mycol.">
        <title>101 Dothideomycetes genomes: a test case for predicting lifestyles and emergence of pathogens.</title>
        <authorList>
            <person name="Haridas S."/>
            <person name="Albert R."/>
            <person name="Binder M."/>
            <person name="Bloem J."/>
            <person name="Labutti K."/>
            <person name="Salamov A."/>
            <person name="Andreopoulos B."/>
            <person name="Baker S."/>
            <person name="Barry K."/>
            <person name="Bills G."/>
            <person name="Bluhm B."/>
            <person name="Cannon C."/>
            <person name="Castanera R."/>
            <person name="Culley D."/>
            <person name="Daum C."/>
            <person name="Ezra D."/>
            <person name="Gonzalez J."/>
            <person name="Henrissat B."/>
            <person name="Kuo A."/>
            <person name="Liang C."/>
            <person name="Lipzen A."/>
            <person name="Lutzoni F."/>
            <person name="Magnuson J."/>
            <person name="Mondo S."/>
            <person name="Nolan M."/>
            <person name="Ohm R."/>
            <person name="Pangilinan J."/>
            <person name="Park H.-J."/>
            <person name="Ramirez L."/>
            <person name="Alfaro M."/>
            <person name="Sun H."/>
            <person name="Tritt A."/>
            <person name="Yoshinaga Y."/>
            <person name="Zwiers L.-H."/>
            <person name="Turgeon B."/>
            <person name="Goodwin S."/>
            <person name="Spatafora J."/>
            <person name="Crous P."/>
            <person name="Grigoriev I."/>
        </authorList>
    </citation>
    <scope>NUCLEOTIDE SEQUENCE</scope>
    <source>
        <strain evidence="3">CBS 133067</strain>
    </source>
</reference>
<feature type="region of interest" description="Disordered" evidence="1">
    <location>
        <begin position="545"/>
        <end position="573"/>
    </location>
</feature>
<feature type="compositionally biased region" description="Basic and acidic residues" evidence="1">
    <location>
        <begin position="283"/>
        <end position="293"/>
    </location>
</feature>
<feature type="region of interest" description="Disordered" evidence="1">
    <location>
        <begin position="590"/>
        <end position="657"/>
    </location>
</feature>
<dbReference type="OrthoDB" id="5404794at2759"/>
<dbReference type="PROSITE" id="PS50030">
    <property type="entry name" value="UBA"/>
    <property type="match status" value="1"/>
</dbReference>
<dbReference type="SUPFAM" id="SSF46934">
    <property type="entry name" value="UBA-like"/>
    <property type="match status" value="1"/>
</dbReference>
<feature type="region of interest" description="Disordered" evidence="1">
    <location>
        <begin position="1"/>
        <end position="47"/>
    </location>
</feature>
<dbReference type="Proteomes" id="UP000799772">
    <property type="component" value="Unassembled WGS sequence"/>
</dbReference>
<dbReference type="AlphaFoldDB" id="A0A9P4I4P8"/>
<dbReference type="SMART" id="SM00165">
    <property type="entry name" value="UBA"/>
    <property type="match status" value="1"/>
</dbReference>
<accession>A0A9P4I4P8</accession>
<feature type="compositionally biased region" description="Polar residues" evidence="1">
    <location>
        <begin position="852"/>
        <end position="869"/>
    </location>
</feature>
<gene>
    <name evidence="3" type="ORF">NA57DRAFT_81792</name>
</gene>
<protein>
    <recommendedName>
        <fullName evidence="2">UBA domain-containing protein</fullName>
    </recommendedName>
</protein>
<feature type="compositionally biased region" description="Polar residues" evidence="1">
    <location>
        <begin position="808"/>
        <end position="817"/>
    </location>
</feature>
<dbReference type="EMBL" id="ML978140">
    <property type="protein sequence ID" value="KAF2093112.1"/>
    <property type="molecule type" value="Genomic_DNA"/>
</dbReference>
<dbReference type="Gene3D" id="1.10.8.10">
    <property type="entry name" value="DNA helicase RuvA subunit, C-terminal domain"/>
    <property type="match status" value="1"/>
</dbReference>
<comment type="caution">
    <text evidence="3">The sequence shown here is derived from an EMBL/GenBank/DDBJ whole genome shotgun (WGS) entry which is preliminary data.</text>
</comment>
<organism evidence="3 4">
    <name type="scientific">Rhizodiscina lignyota</name>
    <dbReference type="NCBI Taxonomy" id="1504668"/>
    <lineage>
        <taxon>Eukaryota</taxon>
        <taxon>Fungi</taxon>
        <taxon>Dikarya</taxon>
        <taxon>Ascomycota</taxon>
        <taxon>Pezizomycotina</taxon>
        <taxon>Dothideomycetes</taxon>
        <taxon>Pleosporomycetidae</taxon>
        <taxon>Aulographales</taxon>
        <taxon>Rhizodiscinaceae</taxon>
        <taxon>Rhizodiscina</taxon>
    </lineage>
</organism>